<dbReference type="SUPFAM" id="SSF50729">
    <property type="entry name" value="PH domain-like"/>
    <property type="match status" value="1"/>
</dbReference>
<dbReference type="EMBL" id="MDYQ01000126">
    <property type="protein sequence ID" value="PRP81402.1"/>
    <property type="molecule type" value="Genomic_DNA"/>
</dbReference>
<dbReference type="InParanoid" id="A0A2P6NBU3"/>
<dbReference type="Gene3D" id="2.30.29.30">
    <property type="entry name" value="Pleckstrin-homology domain (PH domain)/Phosphotyrosine-binding domain (PTB)"/>
    <property type="match status" value="1"/>
</dbReference>
<dbReference type="OrthoDB" id="18123at2759"/>
<dbReference type="SMART" id="SM00233">
    <property type="entry name" value="PH"/>
    <property type="match status" value="1"/>
</dbReference>
<dbReference type="PANTHER" id="PTHR36127:SF1">
    <property type="entry name" value="COMM DOMAIN-CONTAINING PROTEIN"/>
    <property type="match status" value="1"/>
</dbReference>
<accession>A0A2P6NBU3</accession>
<evidence type="ECO:0000313" key="3">
    <source>
        <dbReference type="Proteomes" id="UP000241769"/>
    </source>
</evidence>
<dbReference type="InterPro" id="IPR011993">
    <property type="entry name" value="PH-like_dom_sf"/>
</dbReference>
<protein>
    <recommendedName>
        <fullName evidence="1">PH domain-containing protein</fullName>
    </recommendedName>
</protein>
<dbReference type="InterPro" id="IPR001849">
    <property type="entry name" value="PH_domain"/>
</dbReference>
<reference evidence="2 3" key="1">
    <citation type="journal article" date="2018" name="Genome Biol. Evol.">
        <title>Multiple Roots of Fruiting Body Formation in Amoebozoa.</title>
        <authorList>
            <person name="Hillmann F."/>
            <person name="Forbes G."/>
            <person name="Novohradska S."/>
            <person name="Ferling I."/>
            <person name="Riege K."/>
            <person name="Groth M."/>
            <person name="Westermann M."/>
            <person name="Marz M."/>
            <person name="Spaller T."/>
            <person name="Winckler T."/>
            <person name="Schaap P."/>
            <person name="Glockner G."/>
        </authorList>
    </citation>
    <scope>NUCLEOTIDE SEQUENCE [LARGE SCALE GENOMIC DNA]</scope>
    <source>
        <strain evidence="2 3">Jena</strain>
    </source>
</reference>
<dbReference type="AlphaFoldDB" id="A0A2P6NBU3"/>
<organism evidence="2 3">
    <name type="scientific">Planoprotostelium fungivorum</name>
    <dbReference type="NCBI Taxonomy" id="1890364"/>
    <lineage>
        <taxon>Eukaryota</taxon>
        <taxon>Amoebozoa</taxon>
        <taxon>Evosea</taxon>
        <taxon>Variosea</taxon>
        <taxon>Cavosteliida</taxon>
        <taxon>Cavosteliaceae</taxon>
        <taxon>Planoprotostelium</taxon>
    </lineage>
</organism>
<dbReference type="Proteomes" id="UP000241769">
    <property type="component" value="Unassembled WGS sequence"/>
</dbReference>
<gene>
    <name evidence="2" type="ORF">PROFUN_11023</name>
</gene>
<dbReference type="InterPro" id="IPR056651">
    <property type="entry name" value="GlfB-like_C"/>
</dbReference>
<dbReference type="PANTHER" id="PTHR36127">
    <property type="entry name" value="EXPRESSED PROTEIN"/>
    <property type="match status" value="1"/>
</dbReference>
<name>A0A2P6NBU3_9EUKA</name>
<evidence type="ECO:0000259" key="1">
    <source>
        <dbReference type="SMART" id="SM00233"/>
    </source>
</evidence>
<sequence>MRKYTSLGVTARDLCNTDKNVFDNTCFLDSHREGLPGFSTAAAGRVHFSGLEDGRSNTHANHFDGADSSHAGNSNWTESGYLYLQVAGCAARLLWATLIRSQLLFFPTQKEVEFIYCIDLSQSIINDEPAMFTHKSHSIEIIYKQKVHLLSANGAVVKSRWLSSLRTHQQMSLGQEVPVISPITRRHRSRSGVSHKRSSSFDSYMTLPYSDSEGNMSRKMKEAMGKRNFPEFETKLHKSSPNRVWSRQDSLVVDTEIPKKEERPPSPNTIEDRKMKRLSNRSPLRSSITKLFKFKAPPEPRNDDDSVNNFSTNSIITSTGSSNSVCSSESGSFSFLQPVTLSDQMRQKMSAVITERSSVWSDLPRLYRNLTLWDVNGKQIAISSALTEKFLGKVMIKRRPSRAIELSHPGTYMKDTIETKVRYLTETSLNLTQEQLSISIDALEAAAEKEASEEREKIRINQLRDLLVEMCLRMKDIDTAALLREGMVQNVPCKSDLSRELYIYFAQLIDANGVAKLDDMILMRLLRTLTQSIVAAPYLRLKSAFSAVQLPVKDVNGLWSIDVRFHEDRVTVTHSKRCTSSEANQFHFLWRMCLEVDRDIREVLSVDMNISQIEFDDNFGEREREKIRKIQEEKVFLKNDVKHTPGSSEALIHRRHSGVVALLDINLRHLRDSQMLRYTKEACRPGYVRDEFFRAERFHKH</sequence>
<keyword evidence="3" id="KW-1185">Reference proteome</keyword>
<dbReference type="Pfam" id="PF24929">
    <property type="entry name" value="GlfB_C"/>
    <property type="match status" value="1"/>
</dbReference>
<comment type="caution">
    <text evidence="2">The sequence shown here is derived from an EMBL/GenBank/DDBJ whole genome shotgun (WGS) entry which is preliminary data.</text>
</comment>
<proteinExistence type="predicted"/>
<feature type="domain" description="PH" evidence="1">
    <location>
        <begin position="76"/>
        <end position="172"/>
    </location>
</feature>
<evidence type="ECO:0000313" key="2">
    <source>
        <dbReference type="EMBL" id="PRP81402.1"/>
    </source>
</evidence>